<dbReference type="InterPro" id="IPR029032">
    <property type="entry name" value="AhpD-like"/>
</dbReference>
<evidence type="ECO:0000313" key="3">
    <source>
        <dbReference type="Proteomes" id="UP001556637"/>
    </source>
</evidence>
<name>A0ABV3T7X4_9GAMM</name>
<dbReference type="SUPFAM" id="SSF69118">
    <property type="entry name" value="AhpD-like"/>
    <property type="match status" value="1"/>
</dbReference>
<dbReference type="PANTHER" id="PTHR33930:SF2">
    <property type="entry name" value="BLR3452 PROTEIN"/>
    <property type="match status" value="1"/>
</dbReference>
<dbReference type="EMBL" id="JBAKFF010000001">
    <property type="protein sequence ID" value="MEX0431306.1"/>
    <property type="molecule type" value="Genomic_DNA"/>
</dbReference>
<feature type="domain" description="Carboxymuconolactone decarboxylase-like" evidence="1">
    <location>
        <begin position="17"/>
        <end position="100"/>
    </location>
</feature>
<dbReference type="Proteomes" id="UP001556637">
    <property type="component" value="Unassembled WGS sequence"/>
</dbReference>
<dbReference type="Gene3D" id="1.20.1290.10">
    <property type="entry name" value="AhpD-like"/>
    <property type="match status" value="1"/>
</dbReference>
<dbReference type="PANTHER" id="PTHR33930">
    <property type="entry name" value="ALKYL HYDROPEROXIDE REDUCTASE AHPD"/>
    <property type="match status" value="1"/>
</dbReference>
<protein>
    <submittedName>
        <fullName evidence="2">Carboxymuconolactone decarboxylase family protein</fullName>
    </submittedName>
</protein>
<reference evidence="2 3" key="1">
    <citation type="submission" date="2024-02" db="EMBL/GenBank/DDBJ databases">
        <title>New especies of Spiribacter isolated from saline water.</title>
        <authorList>
            <person name="Leon M.J."/>
            <person name="De La Haba R."/>
            <person name="Sanchez-Porro C."/>
            <person name="Ventosa A."/>
        </authorList>
    </citation>
    <scope>NUCLEOTIDE SEQUENCE [LARGE SCALE GENOMIC DNA]</scope>
    <source>
        <strain evidence="3">ag22IC4-189</strain>
    </source>
</reference>
<proteinExistence type="predicted"/>
<dbReference type="InterPro" id="IPR003779">
    <property type="entry name" value="CMD-like"/>
</dbReference>
<dbReference type="RefSeq" id="WP_367984062.1">
    <property type="nucleotide sequence ID" value="NZ_JBAKFF010000001.1"/>
</dbReference>
<comment type="caution">
    <text evidence="2">The sequence shown here is derived from an EMBL/GenBank/DDBJ whole genome shotgun (WGS) entry which is preliminary data.</text>
</comment>
<accession>A0ABV3T7X4</accession>
<evidence type="ECO:0000313" key="2">
    <source>
        <dbReference type="EMBL" id="MEX0431306.1"/>
    </source>
</evidence>
<keyword evidence="3" id="KW-1185">Reference proteome</keyword>
<sequence>MSNDLPHGANDVATNNPDVWDAYSDLGLAVAESGPLDGSERRLVKLALAIGIGSEGATHSHTRRALDEGFSAEALRQVALLAIPTAGFPAAVAGLTWIEDVLSEDDEEADEEEDDEADDDV</sequence>
<organism evidence="2 3">
    <name type="scientific">Spiribacter insolitus</name>
    <dbReference type="NCBI Taxonomy" id="3122417"/>
    <lineage>
        <taxon>Bacteria</taxon>
        <taxon>Pseudomonadati</taxon>
        <taxon>Pseudomonadota</taxon>
        <taxon>Gammaproteobacteria</taxon>
        <taxon>Chromatiales</taxon>
        <taxon>Ectothiorhodospiraceae</taxon>
        <taxon>Spiribacter</taxon>
    </lineage>
</organism>
<evidence type="ECO:0000259" key="1">
    <source>
        <dbReference type="Pfam" id="PF02627"/>
    </source>
</evidence>
<dbReference type="Pfam" id="PF02627">
    <property type="entry name" value="CMD"/>
    <property type="match status" value="1"/>
</dbReference>
<gene>
    <name evidence="2" type="ORF">V6X30_07830</name>
</gene>